<evidence type="ECO:0000313" key="2">
    <source>
        <dbReference type="EMBL" id="KAK3672891.1"/>
    </source>
</evidence>
<reference evidence="2" key="1">
    <citation type="submission" date="2023-07" db="EMBL/GenBank/DDBJ databases">
        <title>Black Yeasts Isolated from many extreme environments.</title>
        <authorList>
            <person name="Coleine C."/>
            <person name="Stajich J.E."/>
            <person name="Selbmann L."/>
        </authorList>
    </citation>
    <scope>NUCLEOTIDE SEQUENCE</scope>
    <source>
        <strain evidence="2">CCFEE 5485</strain>
    </source>
</reference>
<dbReference type="EMBL" id="JAUTXT010000029">
    <property type="protein sequence ID" value="KAK3672891.1"/>
    <property type="molecule type" value="Genomic_DNA"/>
</dbReference>
<feature type="compositionally biased region" description="Low complexity" evidence="1">
    <location>
        <begin position="79"/>
        <end position="99"/>
    </location>
</feature>
<feature type="region of interest" description="Disordered" evidence="1">
    <location>
        <begin position="133"/>
        <end position="177"/>
    </location>
</feature>
<dbReference type="PANTHER" id="PTHR37540">
    <property type="entry name" value="TRANSCRIPTION FACTOR (ACR-2), PUTATIVE-RELATED-RELATED"/>
    <property type="match status" value="1"/>
</dbReference>
<protein>
    <submittedName>
        <fullName evidence="2">Uncharacterized protein</fullName>
    </submittedName>
</protein>
<organism evidence="2 3">
    <name type="scientific">Recurvomyces mirabilis</name>
    <dbReference type="NCBI Taxonomy" id="574656"/>
    <lineage>
        <taxon>Eukaryota</taxon>
        <taxon>Fungi</taxon>
        <taxon>Dikarya</taxon>
        <taxon>Ascomycota</taxon>
        <taxon>Pezizomycotina</taxon>
        <taxon>Dothideomycetes</taxon>
        <taxon>Dothideomycetidae</taxon>
        <taxon>Mycosphaerellales</taxon>
        <taxon>Teratosphaeriaceae</taxon>
        <taxon>Recurvomyces</taxon>
    </lineage>
</organism>
<comment type="caution">
    <text evidence="2">The sequence shown here is derived from an EMBL/GenBank/DDBJ whole genome shotgun (WGS) entry which is preliminary data.</text>
</comment>
<sequence length="419" mass="46209">MASITASPGLIFINVGHDGNEDPVAARKAIRSYATAHSHKSKPRTGQRLARYKPLQYDKDEPAPARKERKPSRPRRSSVRSITSVGVKSVSSASSSSSSQNENVRKRRRLETDDSGEVFDMSRLLLAPETIPKSPSAELAPTLPSSQHSTPGWSRQSSVDHTTSECSHASAPPHKTPALYDEPYFTETITPACLQILQKEPFTRCPVPFQEWYTPLLHDWCNITIARTCILLDFRPSETREYIQWMGTTLLSDPALYYTSLFLATGSAVVRGTCDISKALFLRGQAVKAINDALTDPLRATSMQTIFAVGQVALHEHMYGDRHLSIKFHRPAQERMIALRGGLGNLGLPTVALRTLLWFDTYMAAESGTPAYFADVPARFAHCGIPPLSPEEAVRVADGVSPLRRSHPGYGDSRVEEAV</sequence>
<feature type="compositionally biased region" description="Polar residues" evidence="1">
    <location>
        <begin position="143"/>
        <end position="167"/>
    </location>
</feature>
<feature type="region of interest" description="Disordered" evidence="1">
    <location>
        <begin position="30"/>
        <end position="115"/>
    </location>
</feature>
<evidence type="ECO:0000256" key="1">
    <source>
        <dbReference type="SAM" id="MobiDB-lite"/>
    </source>
</evidence>
<name>A0AAE0WJK3_9PEZI</name>
<dbReference type="AlphaFoldDB" id="A0AAE0WJK3"/>
<feature type="compositionally biased region" description="Basic and acidic residues" evidence="1">
    <location>
        <begin position="56"/>
        <end position="66"/>
    </location>
</feature>
<evidence type="ECO:0000313" key="3">
    <source>
        <dbReference type="Proteomes" id="UP001274830"/>
    </source>
</evidence>
<accession>A0AAE0WJK3</accession>
<proteinExistence type="predicted"/>
<feature type="compositionally biased region" description="Basic residues" evidence="1">
    <location>
        <begin position="67"/>
        <end position="78"/>
    </location>
</feature>
<dbReference type="Proteomes" id="UP001274830">
    <property type="component" value="Unassembled WGS sequence"/>
</dbReference>
<dbReference type="PANTHER" id="PTHR37540:SF5">
    <property type="entry name" value="TRANSCRIPTION FACTOR DOMAIN-CONTAINING PROTEIN"/>
    <property type="match status" value="1"/>
</dbReference>
<keyword evidence="3" id="KW-1185">Reference proteome</keyword>
<gene>
    <name evidence="2" type="ORF">LTR78_007244</name>
</gene>